<dbReference type="OrthoDB" id="5851616at2"/>
<organism evidence="1 2">
    <name type="scientific">Vibrio ruber (strain DSM 16370 / JCM 11486 / BCRC 17186 / CECT 7878 / LMG 23124 / VR1)</name>
    <dbReference type="NCBI Taxonomy" id="1123498"/>
    <lineage>
        <taxon>Bacteria</taxon>
        <taxon>Pseudomonadati</taxon>
        <taxon>Pseudomonadota</taxon>
        <taxon>Gammaproteobacteria</taxon>
        <taxon>Vibrionales</taxon>
        <taxon>Vibrionaceae</taxon>
        <taxon>Vibrio</taxon>
    </lineage>
</organism>
<dbReference type="Proteomes" id="UP000188276">
    <property type="component" value="Unassembled WGS sequence"/>
</dbReference>
<evidence type="ECO:0000313" key="2">
    <source>
        <dbReference type="Proteomes" id="UP000188276"/>
    </source>
</evidence>
<dbReference type="EMBL" id="FULE01000076">
    <property type="protein sequence ID" value="SJN60026.1"/>
    <property type="molecule type" value="Genomic_DNA"/>
</dbReference>
<keyword evidence="2" id="KW-1185">Reference proteome</keyword>
<sequence length="278" mass="31059">MNIINPVFNQPQNGIDDIIGLSEKLTTLSDKDKQLVMDILSLKNSDQTLAEKTQALTAKDAALESMIADLASFSQLLCVKNILINPNFQEKQRNFNGQWSTLETGQYGYDCWCKTENGIAQMVESGQYKPDTIYTLSGENVTTVQLTSPSSGHWRIDVPSDARKVVLNEGERPLPYQEPDRALNRFRCWERYYDVGSKVNATLTEVGGMRWAYIEITLPVQMRTKPTAGYNSYKDFNPAPNIGTWSSGKRVYITGRATARGADPSVTGLRFDAEIPLA</sequence>
<gene>
    <name evidence="1" type="ORF">VR7878_03927</name>
</gene>
<dbReference type="RefSeq" id="WP_077337745.1">
    <property type="nucleotide sequence ID" value="NZ_FULE01000076.1"/>
</dbReference>
<reference evidence="2" key="1">
    <citation type="submission" date="2017-02" db="EMBL/GenBank/DDBJ databases">
        <authorList>
            <person name="Rodrigo-Torres L."/>
            <person name="Arahal R.D."/>
            <person name="Lucena T."/>
        </authorList>
    </citation>
    <scope>NUCLEOTIDE SEQUENCE [LARGE SCALE GENOMIC DNA]</scope>
    <source>
        <strain evidence="2">CECT 7878</strain>
    </source>
</reference>
<dbReference type="STRING" id="1123498.VR7878_03927"/>
<protein>
    <submittedName>
        <fullName evidence="1">Uncharacterized protein</fullName>
    </submittedName>
</protein>
<name>A0A1R4LTW4_VIBR1</name>
<accession>A0A1R4LTW4</accession>
<evidence type="ECO:0000313" key="1">
    <source>
        <dbReference type="EMBL" id="SJN60026.1"/>
    </source>
</evidence>
<dbReference type="AlphaFoldDB" id="A0A1R4LTW4"/>
<proteinExistence type="predicted"/>